<proteinExistence type="predicted"/>
<organism evidence="1 2">
    <name type="scientific">Cryptolaemus montrouzieri</name>
    <dbReference type="NCBI Taxonomy" id="559131"/>
    <lineage>
        <taxon>Eukaryota</taxon>
        <taxon>Metazoa</taxon>
        <taxon>Ecdysozoa</taxon>
        <taxon>Arthropoda</taxon>
        <taxon>Hexapoda</taxon>
        <taxon>Insecta</taxon>
        <taxon>Pterygota</taxon>
        <taxon>Neoptera</taxon>
        <taxon>Endopterygota</taxon>
        <taxon>Coleoptera</taxon>
        <taxon>Polyphaga</taxon>
        <taxon>Cucujiformia</taxon>
        <taxon>Coccinelloidea</taxon>
        <taxon>Coccinellidae</taxon>
        <taxon>Scymninae</taxon>
        <taxon>Scymnini</taxon>
        <taxon>Cryptolaemus</taxon>
    </lineage>
</organism>
<protein>
    <submittedName>
        <fullName evidence="1">Uncharacterized protein</fullName>
    </submittedName>
</protein>
<evidence type="ECO:0000313" key="1">
    <source>
        <dbReference type="EMBL" id="KAL3287895.1"/>
    </source>
</evidence>
<gene>
    <name evidence="1" type="ORF">HHI36_002351</name>
</gene>
<dbReference type="AlphaFoldDB" id="A0ABD2PAK0"/>
<name>A0ABD2PAK0_9CUCU</name>
<accession>A0ABD2PAK0</accession>
<comment type="caution">
    <text evidence="1">The sequence shown here is derived from an EMBL/GenBank/DDBJ whole genome shotgun (WGS) entry which is preliminary data.</text>
</comment>
<reference evidence="1 2" key="1">
    <citation type="journal article" date="2021" name="BMC Biol.">
        <title>Horizontally acquired antibacterial genes associated with adaptive radiation of ladybird beetles.</title>
        <authorList>
            <person name="Li H.S."/>
            <person name="Tang X.F."/>
            <person name="Huang Y.H."/>
            <person name="Xu Z.Y."/>
            <person name="Chen M.L."/>
            <person name="Du X.Y."/>
            <person name="Qiu B.Y."/>
            <person name="Chen P.T."/>
            <person name="Zhang W."/>
            <person name="Slipinski A."/>
            <person name="Escalona H.E."/>
            <person name="Waterhouse R.M."/>
            <person name="Zwick A."/>
            <person name="Pang H."/>
        </authorList>
    </citation>
    <scope>NUCLEOTIDE SEQUENCE [LARGE SCALE GENOMIC DNA]</scope>
    <source>
        <strain evidence="1">SYSU2018</strain>
    </source>
</reference>
<dbReference type="EMBL" id="JABFTP020000185">
    <property type="protein sequence ID" value="KAL3287895.1"/>
    <property type="molecule type" value="Genomic_DNA"/>
</dbReference>
<dbReference type="Proteomes" id="UP001516400">
    <property type="component" value="Unassembled WGS sequence"/>
</dbReference>
<evidence type="ECO:0000313" key="2">
    <source>
        <dbReference type="Proteomes" id="UP001516400"/>
    </source>
</evidence>
<keyword evidence="2" id="KW-1185">Reference proteome</keyword>
<sequence length="130" mass="14969">MKLSKIIKTITDNGSNMVKAFRIHRQGSDTVINEETLIQNIDVMHDNIDHGDHDALTLSQFLESFEEFEELQLPNHERCATHTLHLIASQDKYKARSQSNSYKKMYDTAMANVEQCGIYVRGLLKPVKYI</sequence>